<dbReference type="PANTHER" id="PTHR47234">
    <property type="match status" value="1"/>
</dbReference>
<keyword evidence="3 10" id="KW-0813">Transport</keyword>
<dbReference type="AlphaFoldDB" id="A0A6L6Q688"/>
<feature type="domain" description="TonB-dependent receptor-like beta-barrel" evidence="13">
    <location>
        <begin position="469"/>
        <end position="887"/>
    </location>
</feature>
<evidence type="ECO:0000313" key="16">
    <source>
        <dbReference type="Proteomes" id="UP000484015"/>
    </source>
</evidence>
<sequence length="928" mass="98530">MMLEKALPRSIRLLCAGGMVFGMHAAMAQSDNQPIQRVEITGSSLKRVDAETALPVQVMSKAEIARTGATSTQELLASVSALSSAGSTSNATGAGSSTYGLSTISLRGLGEERTLVLVNGRRLAAFAGGGGAKVNVNVIPLAAIERVEVLKDGASGVYGSDAVAGVVNFILSKSFQGVEVAGGYGTPTEHGGGQNRKASVTAGFGDLDNQGFSVVLSASYEKEKLLRAADRAYSATGNKLPYYSAGATGQGNIEGAVRPGKYPNDREPGLFGTSPGSGYGNPLAASGQCESIQMFKNSTNSTKGAPYCAFDSAPYVGLIPDRELKNLTANGTFKINNDHQLFADALYSESTVNQNFQASPLRRSFMETDDQFAKQGVDPSLILYPSNPVYQSIAVPYLTKQGYTGLIGKPLAITSRVFDFGGRSSEDTAKQSRLVIGAKGTIVGQDYEVALTTNESKIHGTVPTGYFSQVAYAKIINDPANNWNPWAPGGVQTGALADKLKSAQYTGDTLVGKSKSDSFDGKISGDLPSFAGITGQYAAGYQVRHDTYVTHPSAALESGDIAGLGGATPPVDKGRTINSAFAETNFPIMKTLDLGAALRRDHYSDFGSSTNYKVNARWQPVKSVLLRASAGSGFRAPTLTDLWQPQSTGSSAAFNDPATHQNNLQVNAVSGGNPNLQPEKSQQRSVGLVLSPFNSLTVGLDWFSIKVSDILATPSAQEVVSGFRKGDPSYKNLVRLAGNDVDLIYTTLANTGNAKVKGLDVFAQYRQNTSVGRFDIGLNGTYMDQFDQTSPGGDISRKVGTLVDKDGNPVLGADNGGVVLRWKHALSGTWTQGPLSVTLTQNYSSRYETGHRQQDDVQNFVGAQATYDMNVTWKGIKNLTLSGGLRNMFDKQPSIFVPVSNQFQAGYDITQYDPRGRFVYVNAAYTFK</sequence>
<dbReference type="PANTHER" id="PTHR47234:SF2">
    <property type="entry name" value="TONB-DEPENDENT RECEPTOR"/>
    <property type="match status" value="1"/>
</dbReference>
<dbReference type="EMBL" id="WNLA01000019">
    <property type="protein sequence ID" value="MTW04934.1"/>
    <property type="molecule type" value="Genomic_DNA"/>
</dbReference>
<dbReference type="SUPFAM" id="SSF56935">
    <property type="entry name" value="Porins"/>
    <property type="match status" value="1"/>
</dbReference>
<evidence type="ECO:0000256" key="12">
    <source>
        <dbReference type="SAM" id="SignalP"/>
    </source>
</evidence>
<dbReference type="Pfam" id="PF07715">
    <property type="entry name" value="Plug"/>
    <property type="match status" value="1"/>
</dbReference>
<evidence type="ECO:0000256" key="2">
    <source>
        <dbReference type="ARBA" id="ARBA00009810"/>
    </source>
</evidence>
<comment type="similarity">
    <text evidence="2 10 11">Belongs to the TonB-dependent receptor family.</text>
</comment>
<evidence type="ECO:0000313" key="15">
    <source>
        <dbReference type="EMBL" id="MTW04934.1"/>
    </source>
</evidence>
<reference evidence="15 16" key="1">
    <citation type="submission" date="2019-11" db="EMBL/GenBank/DDBJ databases">
        <title>Type strains purchased from KCTC, JCM and DSMZ.</title>
        <authorList>
            <person name="Lu H."/>
        </authorList>
    </citation>
    <scope>NUCLEOTIDE SEQUENCE [LARGE SCALE GENOMIC DNA]</scope>
    <source>
        <strain evidence="15 16">KCTC 42409</strain>
    </source>
</reference>
<evidence type="ECO:0000256" key="3">
    <source>
        <dbReference type="ARBA" id="ARBA00022448"/>
    </source>
</evidence>
<evidence type="ECO:0000256" key="4">
    <source>
        <dbReference type="ARBA" id="ARBA00022452"/>
    </source>
</evidence>
<evidence type="ECO:0000256" key="8">
    <source>
        <dbReference type="ARBA" id="ARBA00023170"/>
    </source>
</evidence>
<name>A0A6L6Q688_9BURK</name>
<dbReference type="InterPro" id="IPR039426">
    <property type="entry name" value="TonB-dep_rcpt-like"/>
</dbReference>
<keyword evidence="4 10" id="KW-1134">Transmembrane beta strand</keyword>
<evidence type="ECO:0000256" key="9">
    <source>
        <dbReference type="ARBA" id="ARBA00023237"/>
    </source>
</evidence>
<evidence type="ECO:0000256" key="5">
    <source>
        <dbReference type="ARBA" id="ARBA00022692"/>
    </source>
</evidence>
<organism evidence="15 16">
    <name type="scientific">Pseudoduganella ginsengisoli</name>
    <dbReference type="NCBI Taxonomy" id="1462440"/>
    <lineage>
        <taxon>Bacteria</taxon>
        <taxon>Pseudomonadati</taxon>
        <taxon>Pseudomonadota</taxon>
        <taxon>Betaproteobacteria</taxon>
        <taxon>Burkholderiales</taxon>
        <taxon>Oxalobacteraceae</taxon>
        <taxon>Telluria group</taxon>
        <taxon>Pseudoduganella</taxon>
    </lineage>
</organism>
<accession>A0A6L6Q688</accession>
<feature type="signal peptide" evidence="12">
    <location>
        <begin position="1"/>
        <end position="28"/>
    </location>
</feature>
<keyword evidence="12" id="KW-0732">Signal</keyword>
<dbReference type="OrthoDB" id="8530571at2"/>
<evidence type="ECO:0000259" key="13">
    <source>
        <dbReference type="Pfam" id="PF00593"/>
    </source>
</evidence>
<gene>
    <name evidence="15" type="ORF">GM668_22925</name>
</gene>
<keyword evidence="5 10" id="KW-0812">Transmembrane</keyword>
<keyword evidence="8 15" id="KW-0675">Receptor</keyword>
<keyword evidence="9 10" id="KW-0998">Cell outer membrane</keyword>
<feature type="domain" description="TonB-dependent receptor plug" evidence="14">
    <location>
        <begin position="51"/>
        <end position="166"/>
    </location>
</feature>
<keyword evidence="16" id="KW-1185">Reference proteome</keyword>
<evidence type="ECO:0000256" key="11">
    <source>
        <dbReference type="RuleBase" id="RU003357"/>
    </source>
</evidence>
<dbReference type="Pfam" id="PF00593">
    <property type="entry name" value="TonB_dep_Rec_b-barrel"/>
    <property type="match status" value="1"/>
</dbReference>
<dbReference type="InterPro" id="IPR037066">
    <property type="entry name" value="Plug_dom_sf"/>
</dbReference>
<comment type="subcellular location">
    <subcellularLocation>
        <location evidence="1 10">Cell outer membrane</location>
        <topology evidence="1 10">Multi-pass membrane protein</topology>
    </subcellularLocation>
</comment>
<dbReference type="InterPro" id="IPR012910">
    <property type="entry name" value="Plug_dom"/>
</dbReference>
<keyword evidence="6 11" id="KW-0798">TonB box</keyword>
<dbReference type="PROSITE" id="PS52016">
    <property type="entry name" value="TONB_DEPENDENT_REC_3"/>
    <property type="match status" value="1"/>
</dbReference>
<comment type="caution">
    <text evidence="15">The sequence shown here is derived from an EMBL/GenBank/DDBJ whole genome shotgun (WGS) entry which is preliminary data.</text>
</comment>
<protein>
    <submittedName>
        <fullName evidence="15">TonB-dependent receptor</fullName>
    </submittedName>
</protein>
<evidence type="ECO:0000256" key="10">
    <source>
        <dbReference type="PROSITE-ProRule" id="PRU01360"/>
    </source>
</evidence>
<dbReference type="InterPro" id="IPR036942">
    <property type="entry name" value="Beta-barrel_TonB_sf"/>
</dbReference>
<proteinExistence type="inferred from homology"/>
<evidence type="ECO:0000259" key="14">
    <source>
        <dbReference type="Pfam" id="PF07715"/>
    </source>
</evidence>
<dbReference type="RefSeq" id="WP_155441291.1">
    <property type="nucleotide sequence ID" value="NZ_WNLA01000019.1"/>
</dbReference>
<dbReference type="Gene3D" id="2.170.130.10">
    <property type="entry name" value="TonB-dependent receptor, plug domain"/>
    <property type="match status" value="1"/>
</dbReference>
<dbReference type="GO" id="GO:0009279">
    <property type="term" value="C:cell outer membrane"/>
    <property type="evidence" value="ECO:0007669"/>
    <property type="project" value="UniProtKB-SubCell"/>
</dbReference>
<evidence type="ECO:0000256" key="7">
    <source>
        <dbReference type="ARBA" id="ARBA00023136"/>
    </source>
</evidence>
<dbReference type="Gene3D" id="2.40.170.20">
    <property type="entry name" value="TonB-dependent receptor, beta-barrel domain"/>
    <property type="match status" value="1"/>
</dbReference>
<keyword evidence="7 10" id="KW-0472">Membrane</keyword>
<dbReference type="Proteomes" id="UP000484015">
    <property type="component" value="Unassembled WGS sequence"/>
</dbReference>
<dbReference type="InterPro" id="IPR000531">
    <property type="entry name" value="Beta-barrel_TonB"/>
</dbReference>
<feature type="chain" id="PRO_5026887159" evidence="12">
    <location>
        <begin position="29"/>
        <end position="928"/>
    </location>
</feature>
<dbReference type="CDD" id="cd01347">
    <property type="entry name" value="ligand_gated_channel"/>
    <property type="match status" value="1"/>
</dbReference>
<evidence type="ECO:0000256" key="6">
    <source>
        <dbReference type="ARBA" id="ARBA00023077"/>
    </source>
</evidence>
<evidence type="ECO:0000256" key="1">
    <source>
        <dbReference type="ARBA" id="ARBA00004571"/>
    </source>
</evidence>